<feature type="transmembrane region" description="Helical" evidence="6">
    <location>
        <begin position="261"/>
        <end position="279"/>
    </location>
</feature>
<dbReference type="OrthoDB" id="7284468at2"/>
<reference evidence="7 8" key="1">
    <citation type="journal article" date="2015" name="Genome Announc.">
        <title>Genome Assemblies of Three Soil-Associated Devosia species: D. insulae, D. limi, and D. soli.</title>
        <authorList>
            <person name="Hassan Y.I."/>
            <person name="Lepp D."/>
            <person name="Zhou T."/>
        </authorList>
    </citation>
    <scope>NUCLEOTIDE SEQUENCE [LARGE SCALE GENOMIC DNA]</scope>
    <source>
        <strain evidence="7 8">DS-56</strain>
    </source>
</reference>
<keyword evidence="5 6" id="KW-0472">Membrane</keyword>
<dbReference type="PANTHER" id="PTHR32196">
    <property type="entry name" value="ABC TRANSPORTER PERMEASE PROTEIN YPHD-RELATED-RELATED"/>
    <property type="match status" value="1"/>
</dbReference>
<evidence type="ECO:0000313" key="8">
    <source>
        <dbReference type="Proteomes" id="UP000095463"/>
    </source>
</evidence>
<keyword evidence="2" id="KW-1003">Cell membrane</keyword>
<accession>A0A1E5XP29</accession>
<evidence type="ECO:0000256" key="6">
    <source>
        <dbReference type="SAM" id="Phobius"/>
    </source>
</evidence>
<comment type="caution">
    <text evidence="7">The sequence shown here is derived from an EMBL/GenBank/DDBJ whole genome shotgun (WGS) entry which is preliminary data.</text>
</comment>
<feature type="transmembrane region" description="Helical" evidence="6">
    <location>
        <begin position="180"/>
        <end position="200"/>
    </location>
</feature>
<dbReference type="EMBL" id="LAJE02000214">
    <property type="protein sequence ID" value="OEO30362.1"/>
    <property type="molecule type" value="Genomic_DNA"/>
</dbReference>
<feature type="transmembrane region" description="Helical" evidence="6">
    <location>
        <begin position="21"/>
        <end position="41"/>
    </location>
</feature>
<dbReference type="GO" id="GO:0005886">
    <property type="term" value="C:plasma membrane"/>
    <property type="evidence" value="ECO:0007669"/>
    <property type="project" value="UniProtKB-SubCell"/>
</dbReference>
<evidence type="ECO:0000256" key="4">
    <source>
        <dbReference type="ARBA" id="ARBA00022989"/>
    </source>
</evidence>
<dbReference type="Proteomes" id="UP000095463">
    <property type="component" value="Unassembled WGS sequence"/>
</dbReference>
<dbReference type="AlphaFoldDB" id="A0A1E5XP29"/>
<keyword evidence="4 6" id="KW-1133">Transmembrane helix</keyword>
<evidence type="ECO:0000256" key="2">
    <source>
        <dbReference type="ARBA" id="ARBA00022475"/>
    </source>
</evidence>
<feature type="transmembrane region" description="Helical" evidence="6">
    <location>
        <begin position="61"/>
        <end position="93"/>
    </location>
</feature>
<proteinExistence type="predicted"/>
<dbReference type="InterPro" id="IPR001851">
    <property type="entry name" value="ABC_transp_permease"/>
</dbReference>
<organism evidence="7 8">
    <name type="scientific">Devosia insulae DS-56</name>
    <dbReference type="NCBI Taxonomy" id="1116389"/>
    <lineage>
        <taxon>Bacteria</taxon>
        <taxon>Pseudomonadati</taxon>
        <taxon>Pseudomonadota</taxon>
        <taxon>Alphaproteobacteria</taxon>
        <taxon>Hyphomicrobiales</taxon>
        <taxon>Devosiaceae</taxon>
        <taxon>Devosia</taxon>
    </lineage>
</organism>
<comment type="subcellular location">
    <subcellularLocation>
        <location evidence="1">Cell membrane</location>
        <topology evidence="1">Multi-pass membrane protein</topology>
    </subcellularLocation>
</comment>
<feature type="transmembrane region" description="Helical" evidence="6">
    <location>
        <begin position="310"/>
        <end position="329"/>
    </location>
</feature>
<name>A0A1E5XP29_9HYPH</name>
<feature type="transmembrane region" description="Helical" evidence="6">
    <location>
        <begin position="105"/>
        <end position="128"/>
    </location>
</feature>
<dbReference type="CDD" id="cd06579">
    <property type="entry name" value="TM_PBP1_transp_AraH_like"/>
    <property type="match status" value="1"/>
</dbReference>
<dbReference type="Pfam" id="PF02653">
    <property type="entry name" value="BPD_transp_2"/>
    <property type="match status" value="1"/>
</dbReference>
<evidence type="ECO:0000256" key="3">
    <source>
        <dbReference type="ARBA" id="ARBA00022692"/>
    </source>
</evidence>
<dbReference type="RefSeq" id="WP_069910423.1">
    <property type="nucleotide sequence ID" value="NZ_LAJE02000214.1"/>
</dbReference>
<feature type="transmembrane region" description="Helical" evidence="6">
    <location>
        <begin position="230"/>
        <end position="249"/>
    </location>
</feature>
<gene>
    <name evidence="7" type="ORF">VW23_021715</name>
</gene>
<protein>
    <submittedName>
        <fullName evidence="7">Sugar ABC transporter permease</fullName>
    </submittedName>
</protein>
<evidence type="ECO:0000256" key="5">
    <source>
        <dbReference type="ARBA" id="ARBA00023136"/>
    </source>
</evidence>
<keyword evidence="3 6" id="KW-0812">Transmembrane</keyword>
<dbReference type="GO" id="GO:0022857">
    <property type="term" value="F:transmembrane transporter activity"/>
    <property type="evidence" value="ECO:0007669"/>
    <property type="project" value="InterPro"/>
</dbReference>
<evidence type="ECO:0000313" key="7">
    <source>
        <dbReference type="EMBL" id="OEO30362.1"/>
    </source>
</evidence>
<feature type="transmembrane region" description="Helical" evidence="6">
    <location>
        <begin position="286"/>
        <end position="304"/>
    </location>
</feature>
<keyword evidence="8" id="KW-1185">Reference proteome</keyword>
<sequence length="337" mass="35124">MSDTPATKSGFSLRGPGMSKFLEVYGIILVVVMMMLVLAVIKPEVFLSAQNLTNILKQNASLALLALGMYVVIVTAGIDLSVGSIMGLSMVCLAVASKAGVPWPIVLLIGPAIGLLVGWVNGVGLTVLKLPHPFIMTLGTLNVARGLTYLISNGAPISGLQPEVRYIGQAYFGLGLPPPAGIPASLILVAVCAIGLWFFLEKTNMGRHIFAIGGNPHAARVSGINVDQTLVVVYMISGFMAGLSGLLLAGRTDSGFPNAGIGIELDAIAAVIIGGASFFGGRGTVLGVLAGVLIMGILRNGLNINNVSAFWQQILIGLVIIIAVYIDVLRRRAAVRR</sequence>
<evidence type="ECO:0000256" key="1">
    <source>
        <dbReference type="ARBA" id="ARBA00004651"/>
    </source>
</evidence>